<keyword evidence="3" id="KW-1185">Reference proteome</keyword>
<evidence type="ECO:0000313" key="3">
    <source>
        <dbReference type="Proteomes" id="UP000002498"/>
    </source>
</evidence>
<dbReference type="KEGG" id="maj:MAA_10946"/>
<name>A0A0B2XFB3_METRA</name>
<organism evidence="2 3">
    <name type="scientific">Metarhizium robertsii (strain ARSEF 23 / ATCC MYA-3075)</name>
    <name type="common">Metarhizium anisopliae (strain ARSEF 23)</name>
    <dbReference type="NCBI Taxonomy" id="655844"/>
    <lineage>
        <taxon>Eukaryota</taxon>
        <taxon>Fungi</taxon>
        <taxon>Dikarya</taxon>
        <taxon>Ascomycota</taxon>
        <taxon>Pezizomycotina</taxon>
        <taxon>Sordariomycetes</taxon>
        <taxon>Hypocreomycetidae</taxon>
        <taxon>Hypocreales</taxon>
        <taxon>Clavicipitaceae</taxon>
        <taxon>Metarhizium</taxon>
    </lineage>
</organism>
<dbReference type="RefSeq" id="XP_011411193.1">
    <property type="nucleotide sequence ID" value="XM_011412891.1"/>
</dbReference>
<protein>
    <submittedName>
        <fullName evidence="2">Uncharacterized protein</fullName>
    </submittedName>
</protein>
<gene>
    <name evidence="2" type="ORF">MAA_10946</name>
</gene>
<accession>A0A0B2XFB3</accession>
<comment type="caution">
    <text evidence="2">The sequence shown here is derived from an EMBL/GenBank/DDBJ whole genome shotgun (WGS) entry which is preliminary data.</text>
</comment>
<reference evidence="2 3" key="2">
    <citation type="journal article" date="2014" name="Proc. Natl. Acad. Sci. U.S.A.">
        <title>Trajectory and genomic determinants of fungal-pathogen speciation and host adaptation.</title>
        <authorList>
            <person name="Hu X."/>
            <person name="Xiao G."/>
            <person name="Zheng P."/>
            <person name="Shang Y."/>
            <person name="Su Y."/>
            <person name="Zhang X."/>
            <person name="Liu X."/>
            <person name="Zhan S."/>
            <person name="St Leger R.J."/>
            <person name="Wang C."/>
        </authorList>
    </citation>
    <scope>GENOME REANNOTATION</scope>
    <source>
        <strain evidence="3">ARSEF 23 / ATCC MYA-3075</strain>
    </source>
</reference>
<feature type="region of interest" description="Disordered" evidence="1">
    <location>
        <begin position="1"/>
        <end position="64"/>
    </location>
</feature>
<dbReference type="Proteomes" id="UP000002498">
    <property type="component" value="Unassembled WGS sequence"/>
</dbReference>
<evidence type="ECO:0000313" key="2">
    <source>
        <dbReference type="EMBL" id="KHO11430.1"/>
    </source>
</evidence>
<proteinExistence type="predicted"/>
<dbReference type="AlphaFoldDB" id="A0A0B2XFB3"/>
<sequence length="152" mass="16709">MHPSKVFSMGAQHGTVIPKPGRHGPPVSSEPIDLVVSVSSEGSRLSRPARPQLSRSVKDHQGAQHRGSTVHVCMWCSLGALSRFQASVHCVLRQQPPALPPPEQNRQPRVNLDVPVPSSLPSVPSRNHGQPPMFHFQQHLADKAKHQRYLSI</sequence>
<reference evidence="2 3" key="1">
    <citation type="journal article" date="2011" name="PLoS Genet.">
        <title>Genome sequencing and comparative transcriptomics of the model entomopathogenic fungi Metarhizium anisopliae and M. acridum.</title>
        <authorList>
            <person name="Gao Q."/>
            <person name="Jin K."/>
            <person name="Ying S.H."/>
            <person name="Zhang Y."/>
            <person name="Xiao G."/>
            <person name="Shang Y."/>
            <person name="Duan Z."/>
            <person name="Hu X."/>
            <person name="Xie X.Q."/>
            <person name="Zhou G."/>
            <person name="Peng G."/>
            <person name="Luo Z."/>
            <person name="Huang W."/>
            <person name="Wang B."/>
            <person name="Fang W."/>
            <person name="Wang S."/>
            <person name="Zhong Y."/>
            <person name="Ma L.J."/>
            <person name="St Leger R.J."/>
            <person name="Zhao G.P."/>
            <person name="Pei Y."/>
            <person name="Feng M.G."/>
            <person name="Xia Y."/>
            <person name="Wang C."/>
        </authorList>
    </citation>
    <scope>NUCLEOTIDE SEQUENCE [LARGE SCALE GENOMIC DNA]</scope>
    <source>
        <strain evidence="3">ARSEF 23 / ATCC MYA-3075</strain>
    </source>
</reference>
<evidence type="ECO:0000256" key="1">
    <source>
        <dbReference type="SAM" id="MobiDB-lite"/>
    </source>
</evidence>
<dbReference type="GeneID" id="23632394"/>
<dbReference type="EMBL" id="ADNJ02000003">
    <property type="protein sequence ID" value="KHO11430.1"/>
    <property type="molecule type" value="Genomic_DNA"/>
</dbReference>
<dbReference type="HOGENOM" id="CLU_1722796_0_0_1"/>